<accession>A0A0H3MZ17</accession>
<dbReference type="AlphaFoldDB" id="A0A0H3MZ17"/>
<dbReference type="EMBL" id="FM211192">
    <property type="protein sequence ID" value="CAR71048.1"/>
    <property type="molecule type" value="Genomic_DNA"/>
</dbReference>
<dbReference type="Proteomes" id="UP000006900">
    <property type="component" value="Chromosome"/>
</dbReference>
<evidence type="ECO:0000313" key="1">
    <source>
        <dbReference type="EMBL" id="CAR71048.1"/>
    </source>
</evidence>
<name>A0A0H3MZ17_MYCLB</name>
<evidence type="ECO:0000313" key="2">
    <source>
        <dbReference type="Proteomes" id="UP000006900"/>
    </source>
</evidence>
<sequence length="79" mass="8610">MAISAVMAAELAAGPLLAMTPMEAAKRQVRLQEFESTLEPILFDGYAVRSYGLIVAAVVREGKAAKQVRRSFDHCDDAR</sequence>
<proteinExistence type="predicted"/>
<dbReference type="KEGG" id="mlb:MLBr00953"/>
<protein>
    <submittedName>
        <fullName evidence="1">Uncharacterized protein</fullName>
    </submittedName>
</protein>
<reference evidence="1 2" key="1">
    <citation type="journal article" date="2009" name="Nat. Genet.">
        <title>Comparative genomic and phylogeographic analysis of Mycobacterium leprae.</title>
        <authorList>
            <person name="Monot M."/>
            <person name="Honore N."/>
            <person name="Garnier T."/>
            <person name="Zidane N."/>
            <person name="Sherafi D."/>
            <person name="Paniz-Mondolfi A."/>
            <person name="Matsuoka M."/>
            <person name="Taylor G.M."/>
            <person name="Donoghue H.D."/>
            <person name="Bouwman A."/>
            <person name="Mays S."/>
            <person name="Watson C."/>
            <person name="Lockwood D."/>
            <person name="Khamispour A."/>
            <person name="Dowlati Y."/>
            <person name="Jianping S."/>
            <person name="Rea T.H."/>
            <person name="Vera-Cabrera L."/>
            <person name="Stefani M.M."/>
            <person name="Banu S."/>
            <person name="Macdonald M."/>
            <person name="Sapkota B.R."/>
            <person name="Spencer J.S."/>
            <person name="Thomas J."/>
            <person name="Harshman K."/>
            <person name="Singh P."/>
            <person name="Busso P."/>
            <person name="Gattiker A."/>
            <person name="Rougemont J."/>
            <person name="Brennan P.J."/>
            <person name="Cole S.T."/>
        </authorList>
    </citation>
    <scope>NUCLEOTIDE SEQUENCE [LARGE SCALE GENOMIC DNA]</scope>
    <source>
        <strain evidence="2">Br4923</strain>
    </source>
</reference>
<dbReference type="HOGENOM" id="CLU_2602245_0_0_11"/>
<organism evidence="1 2">
    <name type="scientific">Mycobacterium leprae (strain Br4923)</name>
    <dbReference type="NCBI Taxonomy" id="561304"/>
    <lineage>
        <taxon>Bacteria</taxon>
        <taxon>Bacillati</taxon>
        <taxon>Actinomycetota</taxon>
        <taxon>Actinomycetes</taxon>
        <taxon>Mycobacteriales</taxon>
        <taxon>Mycobacteriaceae</taxon>
        <taxon>Mycobacterium</taxon>
    </lineage>
</organism>
<gene>
    <name evidence="1" type="ordered locus">MLBr00953</name>
</gene>